<dbReference type="Gene3D" id="3.50.50.60">
    <property type="entry name" value="FAD/NAD(P)-binding domain"/>
    <property type="match status" value="1"/>
</dbReference>
<dbReference type="Proteomes" id="UP000282551">
    <property type="component" value="Chromosome"/>
</dbReference>
<dbReference type="RefSeq" id="WP_126335551.1">
    <property type="nucleotide sequence ID" value="NZ_AP022604.1"/>
</dbReference>
<dbReference type="OrthoDB" id="4640500at2"/>
<evidence type="ECO:0000313" key="2">
    <source>
        <dbReference type="EMBL" id="VEG49944.1"/>
    </source>
</evidence>
<organism evidence="2 3">
    <name type="scientific">Mycolicibacterium chitae</name>
    <name type="common">Mycobacterium chitae</name>
    <dbReference type="NCBI Taxonomy" id="1792"/>
    <lineage>
        <taxon>Bacteria</taxon>
        <taxon>Bacillati</taxon>
        <taxon>Actinomycetota</taxon>
        <taxon>Actinomycetes</taxon>
        <taxon>Mycobacteriales</taxon>
        <taxon>Mycobacteriaceae</taxon>
        <taxon>Mycolicibacterium</taxon>
    </lineage>
</organism>
<accession>A0A3S4VER9</accession>
<evidence type="ECO:0000313" key="3">
    <source>
        <dbReference type="Proteomes" id="UP000282551"/>
    </source>
</evidence>
<protein>
    <submittedName>
        <fullName evidence="2">Pyruvate/2-oxoglutarate dehydrogenase complex, dihydrolipoamide dehydrogenase component</fullName>
    </submittedName>
</protein>
<keyword evidence="2" id="KW-0670">Pyruvate</keyword>
<keyword evidence="3" id="KW-1185">Reference proteome</keyword>
<reference evidence="2 3" key="1">
    <citation type="submission" date="2018-12" db="EMBL/GenBank/DDBJ databases">
        <authorList>
            <consortium name="Pathogen Informatics"/>
        </authorList>
    </citation>
    <scope>NUCLEOTIDE SEQUENCE [LARGE SCALE GENOMIC DNA]</scope>
    <source>
        <strain evidence="2 3">NCTC10485</strain>
    </source>
</reference>
<name>A0A3S4VER9_MYCCI</name>
<sequence>MADKHRRRRPPEPEPQDEFEGIDWDDTVDVVCVGMGVAATAAALAAVRLGLTVLRAAPAAVHDEPTAEYLRQVTDDIVVDDTVTDDIVVEGIVPAEFEADVLPLRRVEGPVPHREEFAKGAVSFDGAALRTWAAQCLPAGGGVLSTAVADPNRTTVSVGVVDRLSESGTVADWVAERAREQDVPLVPVENLAHLVFDDGRVSGVALTTDVGVELVRARHTVVLALRDDAVLSWPPIGDGAEMAFVTRAASRFGRLELLVRDDSLPR</sequence>
<dbReference type="EMBL" id="LR134355">
    <property type="protein sequence ID" value="VEG49944.1"/>
    <property type="molecule type" value="Genomic_DNA"/>
</dbReference>
<dbReference type="SUPFAM" id="SSF51905">
    <property type="entry name" value="FAD/NAD(P)-binding domain"/>
    <property type="match status" value="1"/>
</dbReference>
<proteinExistence type="predicted"/>
<evidence type="ECO:0000256" key="1">
    <source>
        <dbReference type="SAM" id="MobiDB-lite"/>
    </source>
</evidence>
<gene>
    <name evidence="2" type="ORF">NCTC10485_04258</name>
</gene>
<dbReference type="AlphaFoldDB" id="A0A3S4VER9"/>
<feature type="region of interest" description="Disordered" evidence="1">
    <location>
        <begin position="1"/>
        <end position="20"/>
    </location>
</feature>
<dbReference type="InterPro" id="IPR036188">
    <property type="entry name" value="FAD/NAD-bd_sf"/>
</dbReference>